<dbReference type="FunFam" id="2.10.25.10:FF:000038">
    <property type="entry name" value="Fibrillin 2"/>
    <property type="match status" value="1"/>
</dbReference>
<dbReference type="PROSITE" id="PS50026">
    <property type="entry name" value="EGF_3"/>
    <property type="match status" value="1"/>
</dbReference>
<evidence type="ECO:0000256" key="7">
    <source>
        <dbReference type="SAM" id="Coils"/>
    </source>
</evidence>
<evidence type="ECO:0000256" key="10">
    <source>
        <dbReference type="SAM" id="SignalP"/>
    </source>
</evidence>
<dbReference type="InterPro" id="IPR052235">
    <property type="entry name" value="Nephronectin_domain"/>
</dbReference>
<dbReference type="SMART" id="SM00208">
    <property type="entry name" value="TNFR"/>
    <property type="match status" value="1"/>
</dbReference>
<dbReference type="GO" id="GO:0005509">
    <property type="term" value="F:calcium ion binding"/>
    <property type="evidence" value="ECO:0007669"/>
    <property type="project" value="InterPro"/>
</dbReference>
<feature type="repeat" description="TNFR-Cys" evidence="6">
    <location>
        <begin position="355"/>
        <end position="393"/>
    </location>
</feature>
<feature type="domain" description="TNFR-Cys" evidence="12">
    <location>
        <begin position="355"/>
        <end position="393"/>
    </location>
</feature>
<feature type="transmembrane region" description="Helical" evidence="9">
    <location>
        <begin position="1517"/>
        <end position="1539"/>
    </location>
</feature>
<keyword evidence="14" id="KW-1185">Reference proteome</keyword>
<feature type="domain" description="EGF-like" evidence="11">
    <location>
        <begin position="328"/>
        <end position="368"/>
    </location>
</feature>
<dbReference type="SUPFAM" id="SSF57196">
    <property type="entry name" value="EGF/Laminin"/>
    <property type="match status" value="1"/>
</dbReference>
<proteinExistence type="predicted"/>
<dbReference type="Gene3D" id="2.10.25.10">
    <property type="entry name" value="Laminin"/>
    <property type="match status" value="1"/>
</dbReference>
<feature type="transmembrane region" description="Helical" evidence="9">
    <location>
        <begin position="1105"/>
        <end position="1134"/>
    </location>
</feature>
<feature type="coiled-coil region" evidence="7">
    <location>
        <begin position="1681"/>
        <end position="1719"/>
    </location>
</feature>
<dbReference type="PANTHER" id="PTHR24050:SF28">
    <property type="entry name" value="UROMODULIN-LIKE"/>
    <property type="match status" value="1"/>
</dbReference>
<dbReference type="CDD" id="cd00054">
    <property type="entry name" value="EGF_CA"/>
    <property type="match status" value="1"/>
</dbReference>
<dbReference type="SMART" id="SM00179">
    <property type="entry name" value="EGF_CA"/>
    <property type="match status" value="1"/>
</dbReference>
<accession>A0AAD9Q570</accession>
<evidence type="ECO:0000313" key="13">
    <source>
        <dbReference type="EMBL" id="KAK2554556.1"/>
    </source>
</evidence>
<feature type="transmembrane region" description="Helical" evidence="9">
    <location>
        <begin position="1782"/>
        <end position="1806"/>
    </location>
</feature>
<feature type="disulfide bond" evidence="6">
    <location>
        <begin position="375"/>
        <end position="393"/>
    </location>
</feature>
<gene>
    <name evidence="13" type="ORF">P5673_024016</name>
</gene>
<comment type="caution">
    <text evidence="5">Lacks conserved residue(s) required for the propagation of feature annotation.</text>
</comment>
<sequence length="1886" mass="215908">MAMRRAVIFIVGVLFQAMNAEKILYVENFLADVNLSNPMIFYVRNNLDGDVVIKDNETASLFVHLSANDNEMDRVKVEYNVIYRRNIVDIQLFISPEATNKWSLIATLSGTSFCLAVIVIILVIIVAKKRKNKQQVKLASNRDQYEMKELGTAVAGNFATFEKSTGLDKAPLDEIDAKKFSRPVEPSPIIQSKRINHQASQNSGHSQAPPQSGTTRSTRTIVLVLSLLAVALATKTAPKATIIINVPASFVGNGSKIFFNEDFHGRFIASGRLKGRMPEIQQFAVSQAPVKVSYLDTCFSSCKFGCDAQVQQCVCLRGYEMKHGKCQDLDECTSGRHNCHVQSMCNNTVGGFTCTCNDGFWGNGLACHACSTKPCPEGFYESESCTRTRDRVCKACSPRCDGLTYEAYGCGLKFDRKCVDISKPLTISKMGNESEHYPVQSGSKLIFLHPEKYHILLEDRLQMNSSTTTFLLQTDWANQTQLHRNSSFYVDVQLQDVNFIPKYNDFDASESNENDEFSRASGFPEVFTKYCRYPAPDHYTVTHKLHRIRQTRVYQATCFEQSQGLCPHDVAPGEFYYFRSLNDACDTAEEAMVCQKTDQRNCILKEELDKLYCTNYTSILADAFRITNFDFLESPLQAFPTQLCAHAYRSCSVCRDRCSNCHNSNKGGVASCSCCYKNCLHECSPYYSLPDCTRIPKICARGDTSQFTLTMNKPADLNLRFNCFLEYQPPKTLYTLKYRVRHENGRFHSPWITKSVRTSRRNQNIYSKIQEGTNQLDFLEVTHSTNLDISPLLYLRGQRLSNKEPFAYSVSSLDQRDTALDFTNVTDSIRFQTTHPFAIKTKTWSNGENCQKLSKWPQTLRKQFLDLKPIKVESLKVLAGGEFSYRMQDPQRNPSMTVSISGHESILRYVLTNSTIRNDETFRSSLTRRNTTWNARISGLFTSCPGFFTLQVIDEIDNIKVTEHDVVILCPEKAFKLDIHVPRKNYRDKERLFSVFLSDNKQKLRLQLALVDKSARTEEELNTGTRDQNPDPAITLMPLYVTTGCVLLCLLGLIIYAQVTYKRNENIKEDAAGWKFVKNQDTEKERYKRLKSDLIDENRLKRRHIILVAFLVAVRIVYSVVFSFTMALTVLALLHGPNLKIISEYQDFVQSKINESNSLALRMDQHREREVKRMLDATEDIQRSCDFYLGLQLHWLHYNITCLIQENHLKMFHKLSDKVVKKVTKTVGGLRNAIDARMTEFQGRTKRKLQESKERLQDYGRRVYDNDWFALPRAAYSVKKRVKRNIATNSSYVLKTDHNDKNVKSKLQAKLQNLFSTRTKRSVADSSFIGFLDFVGLVDQSRLSQTEKSIKDKLQFVKDGLTDFSEVLKAGKSPEHPFSTILMCPLRFMLNTAQEQMKRGMKKIADEGEEWAKANAACFVGNFSDFFASNYSKMNSEFMHYDSFSERITYEEVQSLDEVGNITTTNKSSLIEAANKISYFNIEKGDIMEEHIDEQRKEVLERESRIKNVTSVYDSDVFIVTKTAIVGVLAVIDVLLLIYRGSKTYQTALSLIQGFEEIVEHDEDEFNEKPVSPRQRAEGIVRRVFDFLVETFSKFLTMCKNLQKKITRTNLVPICVVITASAAFIYLLIAIVFNVMNVTVIEEIGGYDLIASRLDTDFNFTNLAIADQVDFINNNDMPLYKESMTKTISEYNKMVEEFNRDQQERIDKLNRQLCRLEKDTEKCLDEKELSPSFLTFEPQTCILPTLEGALYEEYNGRAYRERLKQESTRFVDAFRNIIIHTIYFIVGVIFAVVAISVLSFAVLYYFKSRGMVRVRRVHMYKTLPPEILEQFHLKSLKSGDELDGNKSSETHQHQPKKVKLPQCFLAVPKQRLLSTPTNSKTRKLGV</sequence>
<keyword evidence="9" id="KW-0812">Transmembrane</keyword>
<feature type="chain" id="PRO_5042227917" evidence="10">
    <location>
        <begin position="21"/>
        <end position="1886"/>
    </location>
</feature>
<dbReference type="PROSITE" id="PS00010">
    <property type="entry name" value="ASX_HYDROXYL"/>
    <property type="match status" value="1"/>
</dbReference>
<feature type="region of interest" description="Disordered" evidence="8">
    <location>
        <begin position="195"/>
        <end position="215"/>
    </location>
</feature>
<evidence type="ECO:0000256" key="8">
    <source>
        <dbReference type="SAM" id="MobiDB-lite"/>
    </source>
</evidence>
<feature type="transmembrane region" description="Helical" evidence="9">
    <location>
        <begin position="220"/>
        <end position="237"/>
    </location>
</feature>
<dbReference type="InterPro" id="IPR000742">
    <property type="entry name" value="EGF"/>
</dbReference>
<reference evidence="13" key="2">
    <citation type="journal article" date="2023" name="Science">
        <title>Genomic signatures of disease resistance in endangered staghorn corals.</title>
        <authorList>
            <person name="Vollmer S.V."/>
            <person name="Selwyn J.D."/>
            <person name="Despard B.A."/>
            <person name="Roesel C.L."/>
        </authorList>
    </citation>
    <scope>NUCLEOTIDE SEQUENCE</scope>
    <source>
        <strain evidence="13">K2</strain>
    </source>
</reference>
<keyword evidence="7" id="KW-0175">Coiled coil</keyword>
<keyword evidence="9" id="KW-1133">Transmembrane helix</keyword>
<feature type="transmembrane region" description="Helical" evidence="9">
    <location>
        <begin position="1037"/>
        <end position="1059"/>
    </location>
</feature>
<keyword evidence="4 6" id="KW-1015">Disulfide bond</keyword>
<reference evidence="13" key="1">
    <citation type="journal article" date="2023" name="G3 (Bethesda)">
        <title>Whole genome assembly and annotation of the endangered Caribbean coral Acropora cervicornis.</title>
        <authorList>
            <person name="Selwyn J.D."/>
            <person name="Vollmer S.V."/>
        </authorList>
    </citation>
    <scope>NUCLEOTIDE SEQUENCE</scope>
    <source>
        <strain evidence="13">K2</strain>
    </source>
</reference>
<dbReference type="Proteomes" id="UP001249851">
    <property type="component" value="Unassembled WGS sequence"/>
</dbReference>
<evidence type="ECO:0000256" key="2">
    <source>
        <dbReference type="ARBA" id="ARBA00022729"/>
    </source>
</evidence>
<evidence type="ECO:0000259" key="12">
    <source>
        <dbReference type="PROSITE" id="PS50050"/>
    </source>
</evidence>
<name>A0AAD9Q570_ACRCE</name>
<dbReference type="PROSITE" id="PS01186">
    <property type="entry name" value="EGF_2"/>
    <property type="match status" value="1"/>
</dbReference>
<evidence type="ECO:0000256" key="3">
    <source>
        <dbReference type="ARBA" id="ARBA00022737"/>
    </source>
</evidence>
<evidence type="ECO:0000313" key="14">
    <source>
        <dbReference type="Proteomes" id="UP001249851"/>
    </source>
</evidence>
<feature type="compositionally biased region" description="Polar residues" evidence="8">
    <location>
        <begin position="197"/>
        <end position="215"/>
    </location>
</feature>
<feature type="transmembrane region" description="Helical" evidence="9">
    <location>
        <begin position="102"/>
        <end position="127"/>
    </location>
</feature>
<dbReference type="InterPro" id="IPR001881">
    <property type="entry name" value="EGF-like_Ca-bd_dom"/>
</dbReference>
<dbReference type="InterPro" id="IPR024731">
    <property type="entry name" value="NELL2-like_EGF"/>
</dbReference>
<evidence type="ECO:0000256" key="6">
    <source>
        <dbReference type="PROSITE-ProRule" id="PRU00206"/>
    </source>
</evidence>
<keyword evidence="2 10" id="KW-0732">Signal</keyword>
<dbReference type="InterPro" id="IPR000152">
    <property type="entry name" value="EGF-type_Asp/Asn_hydroxyl_site"/>
</dbReference>
<dbReference type="EMBL" id="JARQWQ010000069">
    <property type="protein sequence ID" value="KAK2554556.1"/>
    <property type="molecule type" value="Genomic_DNA"/>
</dbReference>
<dbReference type="PANTHER" id="PTHR24050">
    <property type="entry name" value="PA14 DOMAIN-CONTAINING PROTEIN"/>
    <property type="match status" value="1"/>
</dbReference>
<evidence type="ECO:0000259" key="11">
    <source>
        <dbReference type="PROSITE" id="PS50026"/>
    </source>
</evidence>
<keyword evidence="1 5" id="KW-0245">EGF-like domain</keyword>
<keyword evidence="9" id="KW-0472">Membrane</keyword>
<evidence type="ECO:0000256" key="1">
    <source>
        <dbReference type="ARBA" id="ARBA00022536"/>
    </source>
</evidence>
<dbReference type="PROSITE" id="PS50050">
    <property type="entry name" value="TNFR_NGFR_2"/>
    <property type="match status" value="1"/>
</dbReference>
<keyword evidence="3" id="KW-0677">Repeat</keyword>
<feature type="transmembrane region" description="Helical" evidence="9">
    <location>
        <begin position="1611"/>
        <end position="1633"/>
    </location>
</feature>
<evidence type="ECO:0000256" key="4">
    <source>
        <dbReference type="ARBA" id="ARBA00023157"/>
    </source>
</evidence>
<dbReference type="InterPro" id="IPR018097">
    <property type="entry name" value="EGF_Ca-bd_CS"/>
</dbReference>
<organism evidence="13 14">
    <name type="scientific">Acropora cervicornis</name>
    <name type="common">Staghorn coral</name>
    <dbReference type="NCBI Taxonomy" id="6130"/>
    <lineage>
        <taxon>Eukaryota</taxon>
        <taxon>Metazoa</taxon>
        <taxon>Cnidaria</taxon>
        <taxon>Anthozoa</taxon>
        <taxon>Hexacorallia</taxon>
        <taxon>Scleractinia</taxon>
        <taxon>Astrocoeniina</taxon>
        <taxon>Acroporidae</taxon>
        <taxon>Acropora</taxon>
    </lineage>
</organism>
<dbReference type="InterPro" id="IPR001368">
    <property type="entry name" value="TNFR/NGFR_Cys_rich_reg"/>
</dbReference>
<evidence type="ECO:0000256" key="9">
    <source>
        <dbReference type="SAM" id="Phobius"/>
    </source>
</evidence>
<feature type="signal peptide" evidence="10">
    <location>
        <begin position="1"/>
        <end position="20"/>
    </location>
</feature>
<comment type="caution">
    <text evidence="13">The sequence shown here is derived from an EMBL/GenBank/DDBJ whole genome shotgun (WGS) entry which is preliminary data.</text>
</comment>
<dbReference type="PROSITE" id="PS01187">
    <property type="entry name" value="EGF_CA"/>
    <property type="match status" value="1"/>
</dbReference>
<dbReference type="Pfam" id="PF12947">
    <property type="entry name" value="EGF_3"/>
    <property type="match status" value="1"/>
</dbReference>
<protein>
    <submittedName>
        <fullName evidence="13">Fibulin-5</fullName>
    </submittedName>
</protein>
<evidence type="ECO:0000256" key="5">
    <source>
        <dbReference type="PROSITE-ProRule" id="PRU00076"/>
    </source>
</evidence>